<dbReference type="Proteomes" id="UP000003802">
    <property type="component" value="Segment"/>
</dbReference>
<dbReference type="RefSeq" id="YP_007237746.1">
    <property type="nucleotide sequence ID" value="NC_019929.1"/>
</dbReference>
<organism evidence="1 2">
    <name type="scientific">Erwinia phage phiEaH2</name>
    <dbReference type="NCBI Taxonomy" id="1029988"/>
    <lineage>
        <taxon>Viruses</taxon>
        <taxon>Duplodnaviria</taxon>
        <taxon>Heunggongvirae</taxon>
        <taxon>Uroviricota</taxon>
        <taxon>Caudoviricetes</taxon>
        <taxon>Chimalliviridae</taxon>
        <taxon>Erskinevirus</taxon>
        <taxon>Erskinevirus EaH2</taxon>
    </lineage>
</organism>
<dbReference type="GeneID" id="14297257"/>
<sequence>MSLFAVVTEHLKRQENEAALTAIKTASGGKLNGVLDNRRRIRAYMVGEDDTFYSDLSNRVVSCAVLVIPDGTFDQFENGKQYGELMNNYSTLNLRIDDAIIIVAC</sequence>
<protein>
    <submittedName>
        <fullName evidence="1">Uncharacterized protein</fullName>
    </submittedName>
</protein>
<evidence type="ECO:0000313" key="2">
    <source>
        <dbReference type="Proteomes" id="UP000003802"/>
    </source>
</evidence>
<dbReference type="KEGG" id="vg:14297257"/>
<reference evidence="1 2" key="1">
    <citation type="journal article" date="2012" name="J. Virol.">
        <title>Complete Genomic Sequence of Erwinia amylovora Phage PhiEaH2.</title>
        <authorList>
            <person name="Domotor D."/>
            <person name="Becsagh P."/>
            <person name="Rakhely G."/>
            <person name="Schneider G."/>
            <person name="Kovacs T."/>
        </authorList>
    </citation>
    <scope>NUCLEOTIDE SEQUENCE [LARGE SCALE GENOMIC DNA]</scope>
</reference>
<accession>J7KC98</accession>
<keyword evidence="2" id="KW-1185">Reference proteome</keyword>
<name>J7KC98_9CAUD</name>
<evidence type="ECO:0000313" key="1">
    <source>
        <dbReference type="EMBL" id="AFQ96641.1"/>
    </source>
</evidence>
<proteinExistence type="predicted"/>
<dbReference type="EMBL" id="JX316028">
    <property type="protein sequence ID" value="AFQ96641.1"/>
    <property type="molecule type" value="Genomic_DNA"/>
</dbReference>